<keyword evidence="3" id="KW-1185">Reference proteome</keyword>
<dbReference type="AlphaFoldDB" id="A0AA85ETG2"/>
<keyword evidence="2" id="KW-0732">Signal</keyword>
<sequence length="140" mass="15949">MQLFIVFAILLWFIHITHQVTISRRQYPQQIQFASIPNQVEQGNKQFIEGGVGGVAGEEQQQEEQEQGTHRSKRLSDNQQLSTTYRNPFAAFLKRKRHSKSTDSRLSIKKDLTSADSKCGLMCHLLCRPGCSKICYSSCT</sequence>
<evidence type="ECO:0000256" key="2">
    <source>
        <dbReference type="SAM" id="SignalP"/>
    </source>
</evidence>
<organism evidence="3 4">
    <name type="scientific">Schistosoma rodhaini</name>
    <dbReference type="NCBI Taxonomy" id="6188"/>
    <lineage>
        <taxon>Eukaryota</taxon>
        <taxon>Metazoa</taxon>
        <taxon>Spiralia</taxon>
        <taxon>Lophotrochozoa</taxon>
        <taxon>Platyhelminthes</taxon>
        <taxon>Trematoda</taxon>
        <taxon>Digenea</taxon>
        <taxon>Strigeidida</taxon>
        <taxon>Schistosomatoidea</taxon>
        <taxon>Schistosomatidae</taxon>
        <taxon>Schistosoma</taxon>
    </lineage>
</organism>
<evidence type="ECO:0000256" key="1">
    <source>
        <dbReference type="SAM" id="MobiDB-lite"/>
    </source>
</evidence>
<evidence type="ECO:0000313" key="4">
    <source>
        <dbReference type="WBParaSite" id="SRDH1_22540.1"/>
    </source>
</evidence>
<dbReference type="WBParaSite" id="SRDH1_22540.1">
    <property type="protein sequence ID" value="SRDH1_22540.1"/>
    <property type="gene ID" value="SRDH1_22540"/>
</dbReference>
<reference evidence="4" key="2">
    <citation type="submission" date="2023-11" db="UniProtKB">
        <authorList>
            <consortium name="WormBaseParasite"/>
        </authorList>
    </citation>
    <scope>IDENTIFICATION</scope>
</reference>
<accession>A0AA85ETG2</accession>
<feature type="region of interest" description="Disordered" evidence="1">
    <location>
        <begin position="51"/>
        <end position="83"/>
    </location>
</feature>
<dbReference type="Proteomes" id="UP000050792">
    <property type="component" value="Unassembled WGS sequence"/>
</dbReference>
<proteinExistence type="predicted"/>
<protein>
    <recommendedName>
        <fullName evidence="5">WAP domain-containing protein</fullName>
    </recommendedName>
</protein>
<evidence type="ECO:0008006" key="5">
    <source>
        <dbReference type="Google" id="ProtNLM"/>
    </source>
</evidence>
<name>A0AA85ETG2_9TREM</name>
<feature type="signal peptide" evidence="2">
    <location>
        <begin position="1"/>
        <end position="19"/>
    </location>
</feature>
<feature type="chain" id="PRO_5041674835" description="WAP domain-containing protein" evidence="2">
    <location>
        <begin position="20"/>
        <end position="140"/>
    </location>
</feature>
<evidence type="ECO:0000313" key="3">
    <source>
        <dbReference type="Proteomes" id="UP000050792"/>
    </source>
</evidence>
<reference evidence="3" key="1">
    <citation type="submission" date="2022-06" db="EMBL/GenBank/DDBJ databases">
        <authorList>
            <person name="Berger JAMES D."/>
            <person name="Berger JAMES D."/>
        </authorList>
    </citation>
    <scope>NUCLEOTIDE SEQUENCE [LARGE SCALE GENOMIC DNA]</scope>
</reference>